<feature type="domain" description="HTH lysR-type" evidence="5">
    <location>
        <begin position="1"/>
        <end position="58"/>
    </location>
</feature>
<dbReference type="Pfam" id="PF00126">
    <property type="entry name" value="HTH_1"/>
    <property type="match status" value="1"/>
</dbReference>
<keyword evidence="4" id="KW-0804">Transcription</keyword>
<dbReference type="FunFam" id="1.10.10.10:FF:000001">
    <property type="entry name" value="LysR family transcriptional regulator"/>
    <property type="match status" value="1"/>
</dbReference>
<dbReference type="CDD" id="cd08445">
    <property type="entry name" value="PBP2_BenM_CatM_CatR"/>
    <property type="match status" value="1"/>
</dbReference>
<dbReference type="GO" id="GO:0003677">
    <property type="term" value="F:DNA binding"/>
    <property type="evidence" value="ECO:0007669"/>
    <property type="project" value="UniProtKB-KW"/>
</dbReference>
<comment type="caution">
    <text evidence="6">The sequence shown here is derived from an EMBL/GenBank/DDBJ whole genome shotgun (WGS) entry which is preliminary data.</text>
</comment>
<gene>
    <name evidence="6" type="ORF">C6P64_16715</name>
</gene>
<name>A0A2S9K0N8_9BURK</name>
<evidence type="ECO:0000313" key="7">
    <source>
        <dbReference type="Proteomes" id="UP000238589"/>
    </source>
</evidence>
<proteinExistence type="inferred from homology"/>
<keyword evidence="2" id="KW-0805">Transcription regulation</keyword>
<evidence type="ECO:0000256" key="4">
    <source>
        <dbReference type="ARBA" id="ARBA00023163"/>
    </source>
</evidence>
<dbReference type="PROSITE" id="PS50931">
    <property type="entry name" value="HTH_LYSR"/>
    <property type="match status" value="1"/>
</dbReference>
<dbReference type="InterPro" id="IPR036388">
    <property type="entry name" value="WH-like_DNA-bd_sf"/>
</dbReference>
<protein>
    <submittedName>
        <fullName evidence="6">LysR family transcriptional regulator</fullName>
    </submittedName>
</protein>
<dbReference type="PANTHER" id="PTHR30346:SF17">
    <property type="entry name" value="LYSR FAMILY TRANSCRIPTIONAL REGULATOR"/>
    <property type="match status" value="1"/>
</dbReference>
<dbReference type="RefSeq" id="WP_105749677.1">
    <property type="nucleotide sequence ID" value="NZ_PVLQ01000106.1"/>
</dbReference>
<dbReference type="Pfam" id="PF03466">
    <property type="entry name" value="LysR_substrate"/>
    <property type="match status" value="1"/>
</dbReference>
<dbReference type="Gene3D" id="3.40.190.10">
    <property type="entry name" value="Periplasmic binding protein-like II"/>
    <property type="match status" value="2"/>
</dbReference>
<dbReference type="EMBL" id="PVLQ01000106">
    <property type="protein sequence ID" value="PRD64006.1"/>
    <property type="molecule type" value="Genomic_DNA"/>
</dbReference>
<evidence type="ECO:0000259" key="5">
    <source>
        <dbReference type="PROSITE" id="PS50931"/>
    </source>
</evidence>
<dbReference type="AlphaFoldDB" id="A0A2S9K0N8"/>
<dbReference type="PRINTS" id="PR00039">
    <property type="entry name" value="HTHLYSR"/>
</dbReference>
<keyword evidence="3" id="KW-0238">DNA-binding</keyword>
<organism evidence="6 7">
    <name type="scientific">Malikia granosa</name>
    <dbReference type="NCBI Taxonomy" id="263067"/>
    <lineage>
        <taxon>Bacteria</taxon>
        <taxon>Pseudomonadati</taxon>
        <taxon>Pseudomonadota</taxon>
        <taxon>Betaproteobacteria</taxon>
        <taxon>Burkholderiales</taxon>
        <taxon>Comamonadaceae</taxon>
        <taxon>Malikia</taxon>
    </lineage>
</organism>
<dbReference type="InterPro" id="IPR005119">
    <property type="entry name" value="LysR_subst-bd"/>
</dbReference>
<dbReference type="InterPro" id="IPR036390">
    <property type="entry name" value="WH_DNA-bd_sf"/>
</dbReference>
<dbReference type="Gene3D" id="1.10.10.10">
    <property type="entry name" value="Winged helix-like DNA-binding domain superfamily/Winged helix DNA-binding domain"/>
    <property type="match status" value="1"/>
</dbReference>
<sequence length="317" mass="35795">MDFRHLKYFVAVAQERSFTRAAERLYISQPPLSRQIQQLEEELGLKLLDREARPLALTEAGRFFHARAVRMLEQLDETIAMTRRLSQVDRRLVIGFVPSTMYGALPRIARLFRARRPQVPLVLVEKTTVEQGEALKAGQIDVGFGRVRFDDPSLRREVLREEPLVLAIPSEHPLAAEQGPVSLAQAAAFPQLIYPRKPRPSYADHVLSLFRDLGLEPVEVHEVQEMQTALGLVAAGMGLCLVPASAQRLRPDEVVYRPLLESNATSPIIMSTRLNDQSDDIVLLRELINEVYRLQAVERLEAERKSMPVLTGPRSSP</sequence>
<dbReference type="OrthoDB" id="5292387at2"/>
<dbReference type="GO" id="GO:0032993">
    <property type="term" value="C:protein-DNA complex"/>
    <property type="evidence" value="ECO:0007669"/>
    <property type="project" value="TreeGrafter"/>
</dbReference>
<keyword evidence="7" id="KW-1185">Reference proteome</keyword>
<dbReference type="SUPFAM" id="SSF46785">
    <property type="entry name" value="Winged helix' DNA-binding domain"/>
    <property type="match status" value="1"/>
</dbReference>
<dbReference type="SUPFAM" id="SSF53850">
    <property type="entry name" value="Periplasmic binding protein-like II"/>
    <property type="match status" value="1"/>
</dbReference>
<dbReference type="PANTHER" id="PTHR30346">
    <property type="entry name" value="TRANSCRIPTIONAL DUAL REGULATOR HCAR-RELATED"/>
    <property type="match status" value="1"/>
</dbReference>
<evidence type="ECO:0000256" key="3">
    <source>
        <dbReference type="ARBA" id="ARBA00023125"/>
    </source>
</evidence>
<evidence type="ECO:0000256" key="1">
    <source>
        <dbReference type="ARBA" id="ARBA00009437"/>
    </source>
</evidence>
<accession>A0A2S9K0N8</accession>
<reference evidence="6 7" key="1">
    <citation type="submission" date="2018-03" db="EMBL/GenBank/DDBJ databases">
        <title>Comparative genomics illustrates the genes involved in a hyperalkaliphilic mechanisms of Serpentinomonas isolated from highly-alkaline calcium-rich serpentinized springs.</title>
        <authorList>
            <person name="Suzuki S."/>
            <person name="Ishii S."/>
            <person name="Walworth N."/>
            <person name="Bird L."/>
            <person name="Kuenen J.G."/>
            <person name="Nealson K.H."/>
        </authorList>
    </citation>
    <scope>NUCLEOTIDE SEQUENCE [LARGE SCALE GENOMIC DNA]</scope>
    <source>
        <strain evidence="6 7">P1</strain>
    </source>
</reference>
<evidence type="ECO:0000256" key="2">
    <source>
        <dbReference type="ARBA" id="ARBA00023015"/>
    </source>
</evidence>
<evidence type="ECO:0000313" key="6">
    <source>
        <dbReference type="EMBL" id="PRD64006.1"/>
    </source>
</evidence>
<dbReference type="Proteomes" id="UP000238589">
    <property type="component" value="Unassembled WGS sequence"/>
</dbReference>
<dbReference type="InterPro" id="IPR000847">
    <property type="entry name" value="LysR_HTH_N"/>
</dbReference>
<dbReference type="GO" id="GO:0003700">
    <property type="term" value="F:DNA-binding transcription factor activity"/>
    <property type="evidence" value="ECO:0007669"/>
    <property type="project" value="InterPro"/>
</dbReference>
<comment type="similarity">
    <text evidence="1">Belongs to the LysR transcriptional regulatory family.</text>
</comment>